<evidence type="ECO:0000256" key="4">
    <source>
        <dbReference type="ARBA" id="ARBA00023125"/>
    </source>
</evidence>
<sequence length="210" mass="23887">MSDARQKIIQTALALLDEVGLEGLTMRGLASKLCIQAPSLYWHFKNKQELLNAMMDSMLMLYLQPSEQFAISGPWQVQIHARAKSLRSMLLSHRDGVLVFCRKVSISHNSMRVMNDLTQVLLDAGFKPKDAARCVFSLWHYVIGFVLEEQKTTGAHALVDLNQLKQELRNKVTPEYSGLFMSYEWFFDADIDARFEFGIQLLLSGLALQS</sequence>
<dbReference type="InterPro" id="IPR036271">
    <property type="entry name" value="Tet_transcr_reg_TetR-rel_C_sf"/>
</dbReference>
<dbReference type="Pfam" id="PF00440">
    <property type="entry name" value="TetR_N"/>
    <property type="match status" value="1"/>
</dbReference>
<dbReference type="InterPro" id="IPR050109">
    <property type="entry name" value="HTH-type_TetR-like_transc_reg"/>
</dbReference>
<dbReference type="PRINTS" id="PR00400">
    <property type="entry name" value="TETREPRESSOR"/>
</dbReference>
<dbReference type="Proteomes" id="UP000294480">
    <property type="component" value="Unassembled WGS sequence"/>
</dbReference>
<evidence type="ECO:0000256" key="1">
    <source>
        <dbReference type="ARBA" id="ARBA00002856"/>
    </source>
</evidence>
<dbReference type="Gene3D" id="1.10.10.60">
    <property type="entry name" value="Homeodomain-like"/>
    <property type="match status" value="1"/>
</dbReference>
<evidence type="ECO:0000256" key="2">
    <source>
        <dbReference type="ARBA" id="ARBA00022491"/>
    </source>
</evidence>
<keyword evidence="3" id="KW-0805">Transcription regulation</keyword>
<proteinExistence type="predicted"/>
<comment type="caution">
    <text evidence="8">The sequence shown here is derived from an EMBL/GenBank/DDBJ whole genome shotgun (WGS) entry which is preliminary data.</text>
</comment>
<dbReference type="EMBL" id="SNZE01000001">
    <property type="protein sequence ID" value="TDR33140.1"/>
    <property type="molecule type" value="Genomic_DNA"/>
</dbReference>
<dbReference type="InterPro" id="IPR003012">
    <property type="entry name" value="Tet_transcr_reg_TetR"/>
</dbReference>
<organism evidence="8 9">
    <name type="scientific">Hydromonas duriensis</name>
    <dbReference type="NCBI Taxonomy" id="1527608"/>
    <lineage>
        <taxon>Bacteria</taxon>
        <taxon>Pseudomonadati</taxon>
        <taxon>Pseudomonadota</taxon>
        <taxon>Betaproteobacteria</taxon>
        <taxon>Burkholderiales</taxon>
        <taxon>Burkholderiaceae</taxon>
        <taxon>Hydromonas</taxon>
    </lineage>
</organism>
<dbReference type="GO" id="GO:0000976">
    <property type="term" value="F:transcription cis-regulatory region binding"/>
    <property type="evidence" value="ECO:0007669"/>
    <property type="project" value="TreeGrafter"/>
</dbReference>
<dbReference type="GO" id="GO:0003700">
    <property type="term" value="F:DNA-binding transcription factor activity"/>
    <property type="evidence" value="ECO:0007669"/>
    <property type="project" value="TreeGrafter"/>
</dbReference>
<evidence type="ECO:0000256" key="5">
    <source>
        <dbReference type="ARBA" id="ARBA00023163"/>
    </source>
</evidence>
<feature type="domain" description="HTH tetR-type" evidence="7">
    <location>
        <begin position="2"/>
        <end position="62"/>
    </location>
</feature>
<dbReference type="Gene3D" id="1.10.357.10">
    <property type="entry name" value="Tetracycline Repressor, domain 2"/>
    <property type="match status" value="1"/>
</dbReference>
<dbReference type="GO" id="GO:0046677">
    <property type="term" value="P:response to antibiotic"/>
    <property type="evidence" value="ECO:0007669"/>
    <property type="project" value="InterPro"/>
</dbReference>
<dbReference type="InterPro" id="IPR001647">
    <property type="entry name" value="HTH_TetR"/>
</dbReference>
<keyword evidence="4 6" id="KW-0238">DNA-binding</keyword>
<reference evidence="8 9" key="1">
    <citation type="submission" date="2019-03" db="EMBL/GenBank/DDBJ databases">
        <title>Genomic Encyclopedia of Type Strains, Phase IV (KMG-IV): sequencing the most valuable type-strain genomes for metagenomic binning, comparative biology and taxonomic classification.</title>
        <authorList>
            <person name="Goeker M."/>
        </authorList>
    </citation>
    <scope>NUCLEOTIDE SEQUENCE [LARGE SCALE GENOMIC DNA]</scope>
    <source>
        <strain evidence="8 9">DSM 102852</strain>
    </source>
</reference>
<evidence type="ECO:0000313" key="9">
    <source>
        <dbReference type="Proteomes" id="UP000294480"/>
    </source>
</evidence>
<dbReference type="PRINTS" id="PR00455">
    <property type="entry name" value="HTHTETR"/>
</dbReference>
<dbReference type="SUPFAM" id="SSF46689">
    <property type="entry name" value="Homeodomain-like"/>
    <property type="match status" value="1"/>
</dbReference>
<dbReference type="PANTHER" id="PTHR30055:SF151">
    <property type="entry name" value="TRANSCRIPTIONAL REGULATORY PROTEIN"/>
    <property type="match status" value="1"/>
</dbReference>
<dbReference type="Pfam" id="PF02909">
    <property type="entry name" value="TetR_C_1"/>
    <property type="match status" value="1"/>
</dbReference>
<dbReference type="SUPFAM" id="SSF48498">
    <property type="entry name" value="Tetracyclin repressor-like, C-terminal domain"/>
    <property type="match status" value="1"/>
</dbReference>
<dbReference type="AlphaFoldDB" id="A0A4V3DK84"/>
<evidence type="ECO:0000313" key="8">
    <source>
        <dbReference type="EMBL" id="TDR33140.1"/>
    </source>
</evidence>
<dbReference type="PANTHER" id="PTHR30055">
    <property type="entry name" value="HTH-TYPE TRANSCRIPTIONAL REGULATOR RUTR"/>
    <property type="match status" value="1"/>
</dbReference>
<comment type="function">
    <text evidence="1">TetR is the repressor of the tetracycline resistance element; its N-terminal region forms a helix-turn-helix structure and binds DNA. Binding of tetracycline to TetR reduces the repressor affinity for the tetracycline resistance gene (tetA) promoter operator sites.</text>
</comment>
<keyword evidence="9" id="KW-1185">Reference proteome</keyword>
<protein>
    <submittedName>
        <fullName evidence="8">TetR family transcriptional regulator</fullName>
    </submittedName>
</protein>
<keyword evidence="2" id="KW-0678">Repressor</keyword>
<dbReference type="RefSeq" id="WP_133618820.1">
    <property type="nucleotide sequence ID" value="NZ_SNZE01000001.1"/>
</dbReference>
<dbReference type="InterPro" id="IPR009057">
    <property type="entry name" value="Homeodomain-like_sf"/>
</dbReference>
<evidence type="ECO:0000256" key="3">
    <source>
        <dbReference type="ARBA" id="ARBA00023015"/>
    </source>
</evidence>
<gene>
    <name evidence="8" type="ORF">DFR44_101193</name>
</gene>
<keyword evidence="5" id="KW-0804">Transcription</keyword>
<name>A0A4V3DK84_9BURK</name>
<dbReference type="PROSITE" id="PS01081">
    <property type="entry name" value="HTH_TETR_1"/>
    <property type="match status" value="1"/>
</dbReference>
<feature type="DNA-binding region" description="H-T-H motif" evidence="6">
    <location>
        <begin position="25"/>
        <end position="44"/>
    </location>
</feature>
<dbReference type="InterPro" id="IPR023772">
    <property type="entry name" value="DNA-bd_HTH_TetR-type_CS"/>
</dbReference>
<dbReference type="GO" id="GO:0045892">
    <property type="term" value="P:negative regulation of DNA-templated transcription"/>
    <property type="evidence" value="ECO:0007669"/>
    <property type="project" value="InterPro"/>
</dbReference>
<evidence type="ECO:0000256" key="6">
    <source>
        <dbReference type="PROSITE-ProRule" id="PRU00335"/>
    </source>
</evidence>
<dbReference type="PROSITE" id="PS50977">
    <property type="entry name" value="HTH_TETR_2"/>
    <property type="match status" value="1"/>
</dbReference>
<evidence type="ECO:0000259" key="7">
    <source>
        <dbReference type="PROSITE" id="PS50977"/>
    </source>
</evidence>
<dbReference type="OrthoDB" id="9798857at2"/>
<dbReference type="InterPro" id="IPR004111">
    <property type="entry name" value="Repressor_TetR_C"/>
</dbReference>
<accession>A0A4V3DK84</accession>